<evidence type="ECO:0000313" key="2">
    <source>
        <dbReference type="Proteomes" id="UP000815677"/>
    </source>
</evidence>
<protein>
    <submittedName>
        <fullName evidence="1">Uncharacterized protein</fullName>
    </submittedName>
</protein>
<proteinExistence type="predicted"/>
<dbReference type="EMBL" id="DF847456">
    <property type="protein sequence ID" value="GAT51900.1"/>
    <property type="molecule type" value="Genomic_DNA"/>
</dbReference>
<keyword evidence="2" id="KW-1185">Reference proteome</keyword>
<name>A0ABQ0LLH7_MYCCL</name>
<sequence length="199" mass="22026">MPFLTDHDSPFAKAQAPPPPVALLLAHTDIFIERGPGLLIHEDLPDAVKPPKKRVTVSADDATVRTYPPPATSNKIAKPSALTYGTLATFADWKEGPEEANVLRVTVKQLATKHLDTTQSLTRQAPENVELVKQQALAKHPYLAKYEDSWPVEVLLFAVLKITARSAVKREHDDTFDAVQQLALVTQRKGPRRSLRNSK</sequence>
<dbReference type="Proteomes" id="UP000815677">
    <property type="component" value="Unassembled WGS sequence"/>
</dbReference>
<accession>A0ABQ0LLH7</accession>
<reference evidence="1" key="1">
    <citation type="submission" date="2014-09" db="EMBL/GenBank/DDBJ databases">
        <title>Genome sequence of the luminous mushroom Mycena chlorophos for searching fungal bioluminescence genes.</title>
        <authorList>
            <person name="Tanaka Y."/>
            <person name="Kasuga D."/>
            <person name="Oba Y."/>
            <person name="Hase S."/>
            <person name="Sato K."/>
            <person name="Oba Y."/>
            <person name="Sakakibara Y."/>
        </authorList>
    </citation>
    <scope>NUCLEOTIDE SEQUENCE</scope>
</reference>
<gene>
    <name evidence="1" type="ORF">MCHLO_09003</name>
</gene>
<evidence type="ECO:0000313" key="1">
    <source>
        <dbReference type="EMBL" id="GAT51900.1"/>
    </source>
</evidence>
<organism evidence="1 2">
    <name type="scientific">Mycena chlorophos</name>
    <name type="common">Agaric fungus</name>
    <name type="synonym">Agaricus chlorophos</name>
    <dbReference type="NCBI Taxonomy" id="658473"/>
    <lineage>
        <taxon>Eukaryota</taxon>
        <taxon>Fungi</taxon>
        <taxon>Dikarya</taxon>
        <taxon>Basidiomycota</taxon>
        <taxon>Agaricomycotina</taxon>
        <taxon>Agaricomycetes</taxon>
        <taxon>Agaricomycetidae</taxon>
        <taxon>Agaricales</taxon>
        <taxon>Marasmiineae</taxon>
        <taxon>Mycenaceae</taxon>
        <taxon>Mycena</taxon>
    </lineage>
</organism>